<dbReference type="SMART" id="SM00448">
    <property type="entry name" value="REC"/>
    <property type="match status" value="1"/>
</dbReference>
<dbReference type="AlphaFoldDB" id="A0A1G4VEY6"/>
<evidence type="ECO:0000256" key="1">
    <source>
        <dbReference type="ARBA" id="ARBA00022553"/>
    </source>
</evidence>
<feature type="domain" description="Response regulatory" evidence="3">
    <location>
        <begin position="5"/>
        <end position="127"/>
    </location>
</feature>
<dbReference type="RefSeq" id="WP_035654517.1">
    <property type="nucleotide sequence ID" value="NZ_CBCSBQ010000016.1"/>
</dbReference>
<dbReference type="Proteomes" id="UP000182124">
    <property type="component" value="Unassembled WGS sequence"/>
</dbReference>
<dbReference type="SUPFAM" id="SSF52172">
    <property type="entry name" value="CheY-like"/>
    <property type="match status" value="1"/>
</dbReference>
<protein>
    <submittedName>
        <fullName evidence="4">Response regulator receiver domain-containing protein</fullName>
    </submittedName>
</protein>
<dbReference type="GO" id="GO:0000160">
    <property type="term" value="P:phosphorelay signal transduction system"/>
    <property type="evidence" value="ECO:0007669"/>
    <property type="project" value="InterPro"/>
</dbReference>
<dbReference type="InterPro" id="IPR050595">
    <property type="entry name" value="Bact_response_regulator"/>
</dbReference>
<dbReference type="Pfam" id="PF00072">
    <property type="entry name" value="Response_reg"/>
    <property type="match status" value="1"/>
</dbReference>
<dbReference type="PROSITE" id="PS50110">
    <property type="entry name" value="RESPONSE_REGULATORY"/>
    <property type="match status" value="1"/>
</dbReference>
<dbReference type="PANTHER" id="PTHR44591:SF3">
    <property type="entry name" value="RESPONSE REGULATORY DOMAIN-CONTAINING PROTEIN"/>
    <property type="match status" value="1"/>
</dbReference>
<feature type="modified residue" description="4-aspartylphosphate" evidence="2">
    <location>
        <position position="58"/>
    </location>
</feature>
<accession>A0A1G4VEY6</accession>
<dbReference type="InterPro" id="IPR001789">
    <property type="entry name" value="Sig_transdc_resp-reg_receiver"/>
</dbReference>
<keyword evidence="1 2" id="KW-0597">Phosphoprotein</keyword>
<dbReference type="EMBL" id="FMTY01000002">
    <property type="protein sequence ID" value="SCX05797.1"/>
    <property type="molecule type" value="Genomic_DNA"/>
</dbReference>
<dbReference type="STRING" id="329186.SAMN02927925_00888"/>
<gene>
    <name evidence="4" type="ORF">SAMN02927925_00888</name>
</gene>
<organism evidence="4 5">
    <name type="scientific">Flavobacterium saliperosum</name>
    <dbReference type="NCBI Taxonomy" id="329186"/>
    <lineage>
        <taxon>Bacteria</taxon>
        <taxon>Pseudomonadati</taxon>
        <taxon>Bacteroidota</taxon>
        <taxon>Flavobacteriia</taxon>
        <taxon>Flavobacteriales</taxon>
        <taxon>Flavobacteriaceae</taxon>
        <taxon>Flavobacterium</taxon>
    </lineage>
</organism>
<reference evidence="4 5" key="1">
    <citation type="submission" date="2016-10" db="EMBL/GenBank/DDBJ databases">
        <authorList>
            <person name="de Groot N.N."/>
        </authorList>
    </citation>
    <scope>NUCLEOTIDE SEQUENCE [LARGE SCALE GENOMIC DNA]</scope>
    <source>
        <strain evidence="4 5">CGMCC 1.3801</strain>
    </source>
</reference>
<dbReference type="Gene3D" id="3.40.50.2300">
    <property type="match status" value="1"/>
</dbReference>
<evidence type="ECO:0000313" key="5">
    <source>
        <dbReference type="Proteomes" id="UP000182124"/>
    </source>
</evidence>
<evidence type="ECO:0000256" key="2">
    <source>
        <dbReference type="PROSITE-ProRule" id="PRU00169"/>
    </source>
</evidence>
<proteinExistence type="predicted"/>
<evidence type="ECO:0000259" key="3">
    <source>
        <dbReference type="PROSITE" id="PS50110"/>
    </source>
</evidence>
<name>A0A1G4VEY6_9FLAO</name>
<sequence length="127" mass="14610">MPQKRIYIIDDDPIYQLVTKKLIEKSNLFSETKAFGNGNEALHYFEITGDLPDVILLDIEMPGMDGWDFLDELLRIERSFHKEATIYVASSSIATEDKIKAKNYHCVKDFLSKPINLEKLKVIASEE</sequence>
<dbReference type="PANTHER" id="PTHR44591">
    <property type="entry name" value="STRESS RESPONSE REGULATOR PROTEIN 1"/>
    <property type="match status" value="1"/>
</dbReference>
<dbReference type="InterPro" id="IPR011006">
    <property type="entry name" value="CheY-like_superfamily"/>
</dbReference>
<evidence type="ECO:0000313" key="4">
    <source>
        <dbReference type="EMBL" id="SCX05797.1"/>
    </source>
</evidence>